<gene>
    <name evidence="5" type="ORF">DSM112329_03361</name>
</gene>
<reference evidence="5" key="1">
    <citation type="submission" date="2022-12" db="EMBL/GenBank/DDBJ databases">
        <title>Paraconexibacter alkalitolerans sp. nov. and Baekduia alba sp. nov., isolated from soil and emended description of the genera Paraconexibacter (Chun et al., 2020) and Baekduia (An et al., 2020).</title>
        <authorList>
            <person name="Vieira S."/>
            <person name="Huber K.J."/>
            <person name="Geppert A."/>
            <person name="Wolf J."/>
            <person name="Neumann-Schaal M."/>
            <person name="Muesken M."/>
            <person name="Overmann J."/>
        </authorList>
    </citation>
    <scope>NUCLEOTIDE SEQUENCE</scope>
    <source>
        <strain evidence="5">AEG42_29</strain>
    </source>
</reference>
<dbReference type="InterPro" id="IPR025736">
    <property type="entry name" value="PucR_C-HTH_dom"/>
</dbReference>
<feature type="domain" description="CdaR GGDEF-like" evidence="4">
    <location>
        <begin position="191"/>
        <end position="297"/>
    </location>
</feature>
<evidence type="ECO:0000256" key="1">
    <source>
        <dbReference type="ARBA" id="ARBA00006754"/>
    </source>
</evidence>
<name>A0AAU7AXQ0_9ACTN</name>
<dbReference type="EMBL" id="CP114014">
    <property type="protein sequence ID" value="XAY06490.1"/>
    <property type="molecule type" value="Genomic_DNA"/>
</dbReference>
<organism evidence="5">
    <name type="scientific">Paraconexibacter sp. AEG42_29</name>
    <dbReference type="NCBI Taxonomy" id="2997339"/>
    <lineage>
        <taxon>Bacteria</taxon>
        <taxon>Bacillati</taxon>
        <taxon>Actinomycetota</taxon>
        <taxon>Thermoleophilia</taxon>
        <taxon>Solirubrobacterales</taxon>
        <taxon>Paraconexibacteraceae</taxon>
        <taxon>Paraconexibacter</taxon>
    </lineage>
</organism>
<feature type="domain" description="RsbT co-antagonist protein RsbRD N-terminal" evidence="3">
    <location>
        <begin position="30"/>
        <end position="169"/>
    </location>
</feature>
<evidence type="ECO:0000259" key="4">
    <source>
        <dbReference type="Pfam" id="PF17853"/>
    </source>
</evidence>
<evidence type="ECO:0000259" key="2">
    <source>
        <dbReference type="Pfam" id="PF13556"/>
    </source>
</evidence>
<evidence type="ECO:0000259" key="3">
    <source>
        <dbReference type="Pfam" id="PF14361"/>
    </source>
</evidence>
<protein>
    <recommendedName>
        <fullName evidence="6">PucR family transcriptional regulator</fullName>
    </recommendedName>
</protein>
<evidence type="ECO:0008006" key="6">
    <source>
        <dbReference type="Google" id="ProtNLM"/>
    </source>
</evidence>
<dbReference type="RefSeq" id="WP_354697722.1">
    <property type="nucleotide sequence ID" value="NZ_CP114014.1"/>
</dbReference>
<dbReference type="InterPro" id="IPR042070">
    <property type="entry name" value="PucR_C-HTH_sf"/>
</dbReference>
<comment type="similarity">
    <text evidence="1">Belongs to the CdaR family.</text>
</comment>
<dbReference type="AlphaFoldDB" id="A0AAU7AXQ0"/>
<feature type="domain" description="PucR C-terminal helix-turn-helix" evidence="2">
    <location>
        <begin position="349"/>
        <end position="401"/>
    </location>
</feature>
<accession>A0AAU7AXQ0</accession>
<dbReference type="InterPro" id="IPR051448">
    <property type="entry name" value="CdaR-like_regulators"/>
</dbReference>
<dbReference type="Pfam" id="PF17853">
    <property type="entry name" value="GGDEF_2"/>
    <property type="match status" value="1"/>
</dbReference>
<sequence length="413" mass="44609">MSDRPDSTADPFEPEVRALAGAWLERVEPLAEDMYVHLEGRIQAVGSSAELGGLTKASCRSNVETILSMLVNGIPAAATEAPVTALEHARAMAKRGAEVDDTLRFYRLGHGYLVQHWTAELSRRVADRERMLRAVEQSTVFMVEYIDIVSSRVSAEHLAERERRQRRASVVRADVVRTILDGVPFDRGAAERVLGYRLDRPQLAFLCWTPGEAPELERAAQAIAEALGDGRPLLLPEGPQLIAGWASPPGGGVPDWAAVDAAIDRAPGQVAAAFGAVQPGPDGFRRSRDEAERARRVAVLTGVQTGTAHFDDSALLDLLTADLPAARDFVRSTLGELARPDAATATVRATLLTVLAPRGGIAAAARVLGVHRNTVLQRVHRGEDLRGRPLDDRPTELFLALVLAERLGPAPEE</sequence>
<dbReference type="KEGG" id="parq:DSM112329_03361"/>
<dbReference type="Pfam" id="PF14361">
    <property type="entry name" value="RsbRD_N"/>
    <property type="match status" value="1"/>
</dbReference>
<dbReference type="PANTHER" id="PTHR33744">
    <property type="entry name" value="CARBOHYDRATE DIACID REGULATOR"/>
    <property type="match status" value="1"/>
</dbReference>
<evidence type="ECO:0000313" key="5">
    <source>
        <dbReference type="EMBL" id="XAY06490.1"/>
    </source>
</evidence>
<dbReference type="Gene3D" id="1.10.10.2840">
    <property type="entry name" value="PucR C-terminal helix-turn-helix domain"/>
    <property type="match status" value="1"/>
</dbReference>
<proteinExistence type="inferred from homology"/>
<dbReference type="InterPro" id="IPR025751">
    <property type="entry name" value="RsbRD_N_dom"/>
</dbReference>
<dbReference type="InterPro" id="IPR041522">
    <property type="entry name" value="CdaR_GGDEF"/>
</dbReference>
<dbReference type="PANTHER" id="PTHR33744:SF1">
    <property type="entry name" value="DNA-BINDING TRANSCRIPTIONAL ACTIVATOR ADER"/>
    <property type="match status" value="1"/>
</dbReference>
<dbReference type="Pfam" id="PF13556">
    <property type="entry name" value="HTH_30"/>
    <property type="match status" value="1"/>
</dbReference>